<dbReference type="EMBL" id="AP022870">
    <property type="protein sequence ID" value="BCB82050.1"/>
    <property type="molecule type" value="Genomic_DNA"/>
</dbReference>
<evidence type="ECO:0000313" key="3">
    <source>
        <dbReference type="Proteomes" id="UP000502508"/>
    </source>
</evidence>
<keyword evidence="1" id="KW-1133">Transmembrane helix</keyword>
<gene>
    <name evidence="2" type="ORF">Pflav_084600</name>
</gene>
<dbReference type="Proteomes" id="UP000502508">
    <property type="component" value="Chromosome"/>
</dbReference>
<evidence type="ECO:0000313" key="2">
    <source>
        <dbReference type="EMBL" id="BCB82050.1"/>
    </source>
</evidence>
<dbReference type="AlphaFoldDB" id="A0A6F8Y7L2"/>
<keyword evidence="1" id="KW-0472">Membrane</keyword>
<reference evidence="2 3" key="2">
    <citation type="submission" date="2020-03" db="EMBL/GenBank/DDBJ databases">
        <authorList>
            <person name="Ichikawa N."/>
            <person name="Kimura A."/>
            <person name="Kitahashi Y."/>
            <person name="Uohara A."/>
        </authorList>
    </citation>
    <scope>NUCLEOTIDE SEQUENCE [LARGE SCALE GENOMIC DNA]</scope>
    <source>
        <strain evidence="2 3">NBRC 107702</strain>
    </source>
</reference>
<dbReference type="RefSeq" id="WP_173041711.1">
    <property type="nucleotide sequence ID" value="NZ_AP022870.1"/>
</dbReference>
<reference evidence="2 3" key="1">
    <citation type="submission" date="2020-03" db="EMBL/GenBank/DDBJ databases">
        <title>Whole genome shotgun sequence of Phytohabitans flavus NBRC 107702.</title>
        <authorList>
            <person name="Komaki H."/>
            <person name="Tamura T."/>
        </authorList>
    </citation>
    <scope>NUCLEOTIDE SEQUENCE [LARGE SCALE GENOMIC DNA]</scope>
    <source>
        <strain evidence="2 3">NBRC 107702</strain>
    </source>
</reference>
<protein>
    <submittedName>
        <fullName evidence="2">Uncharacterized protein</fullName>
    </submittedName>
</protein>
<name>A0A6F8Y7L2_9ACTN</name>
<keyword evidence="3" id="KW-1185">Reference proteome</keyword>
<feature type="transmembrane region" description="Helical" evidence="1">
    <location>
        <begin position="48"/>
        <end position="69"/>
    </location>
</feature>
<feature type="transmembrane region" description="Helical" evidence="1">
    <location>
        <begin position="75"/>
        <end position="96"/>
    </location>
</feature>
<accession>A0A6F8Y7L2</accession>
<keyword evidence="1" id="KW-0812">Transmembrane</keyword>
<dbReference type="KEGG" id="pfla:Pflav_084600"/>
<dbReference type="Pfam" id="PF19744">
    <property type="entry name" value="DUF6232"/>
    <property type="match status" value="1"/>
</dbReference>
<dbReference type="InterPro" id="IPR045629">
    <property type="entry name" value="DUF6232"/>
</dbReference>
<proteinExistence type="predicted"/>
<organism evidence="2 3">
    <name type="scientific">Phytohabitans flavus</name>
    <dbReference type="NCBI Taxonomy" id="1076124"/>
    <lineage>
        <taxon>Bacteria</taxon>
        <taxon>Bacillati</taxon>
        <taxon>Actinomycetota</taxon>
        <taxon>Actinomycetes</taxon>
        <taxon>Micromonosporales</taxon>
        <taxon>Micromonosporaceae</taxon>
    </lineage>
</organism>
<sequence length="152" mass="17298">MTLYYRDDTVRVTSSWVQAYGLSYPLSDLSYVWHRRTRRDLRVGGRIAGRWALVTLLTAPVAVSVLWILTDWSGAVGLTLVGLAFLLGLVFTFTPLSEFPLMALERSYDRGSAVHEIWVQCRGMDVLLVRTNDALRFGQIYRALQRALEQSE</sequence>
<evidence type="ECO:0000256" key="1">
    <source>
        <dbReference type="SAM" id="Phobius"/>
    </source>
</evidence>